<name>A0A838ZFN8_9FLAO</name>
<dbReference type="AlphaFoldDB" id="A0A838ZFN8"/>
<evidence type="ECO:0000313" key="2">
    <source>
        <dbReference type="Proteomes" id="UP000552241"/>
    </source>
</evidence>
<evidence type="ECO:0000313" key="1">
    <source>
        <dbReference type="EMBL" id="MBA5628541.1"/>
    </source>
</evidence>
<sequence length="170" mass="19539">MKANLLFFCLLWISYTNGQISTTRMNDIRINSSLSEVETAVGQKLELSKKLDDWLYTTTVNQKGSEIELGFTQYTDENGQNTTQLYEIKTKSSNIRTLSKLGIGSSLDDLWKAYKNYNVSIWNAWNPDTEKYSTTERVFQLNDNDAATALYFYLRNGKVYEIVLSFNEGC</sequence>
<dbReference type="EMBL" id="JACDZE010000001">
    <property type="protein sequence ID" value="MBA5628541.1"/>
    <property type="molecule type" value="Genomic_DNA"/>
</dbReference>
<reference evidence="1 2" key="1">
    <citation type="submission" date="2020-07" db="EMBL/GenBank/DDBJ databases">
        <title>Moheibacter lacus sp. nov., a member of the family Flavobacteriaceae isolated from freshwater lake sediment.</title>
        <authorList>
            <person name="Liu Y."/>
        </authorList>
    </citation>
    <scope>NUCLEOTIDE SEQUENCE [LARGE SCALE GENOMIC DNA]</scope>
    <source>
        <strain evidence="1 2">BDHS18</strain>
    </source>
</reference>
<organism evidence="1 2">
    <name type="scientific">Moheibacter lacus</name>
    <dbReference type="NCBI Taxonomy" id="2745851"/>
    <lineage>
        <taxon>Bacteria</taxon>
        <taxon>Pseudomonadati</taxon>
        <taxon>Bacteroidota</taxon>
        <taxon>Flavobacteriia</taxon>
        <taxon>Flavobacteriales</taxon>
        <taxon>Weeksellaceae</taxon>
        <taxon>Moheibacter</taxon>
    </lineage>
</organism>
<dbReference type="Proteomes" id="UP000552241">
    <property type="component" value="Unassembled WGS sequence"/>
</dbReference>
<gene>
    <name evidence="1" type="ORF">HU137_02010</name>
</gene>
<protein>
    <submittedName>
        <fullName evidence="1">Uncharacterized protein</fullName>
    </submittedName>
</protein>
<dbReference type="RefSeq" id="WP_182042135.1">
    <property type="nucleotide sequence ID" value="NZ_JACDZE010000001.1"/>
</dbReference>
<comment type="caution">
    <text evidence="1">The sequence shown here is derived from an EMBL/GenBank/DDBJ whole genome shotgun (WGS) entry which is preliminary data.</text>
</comment>
<accession>A0A838ZFN8</accession>
<proteinExistence type="predicted"/>
<keyword evidence="2" id="KW-1185">Reference proteome</keyword>